<accession>A0ABX0W0R6</accession>
<comment type="caution">
    <text evidence="1">The sequence shown here is derived from an EMBL/GenBank/DDBJ whole genome shotgun (WGS) entry which is preliminary data.</text>
</comment>
<gene>
    <name evidence="1" type="ORF">HCZ30_15700</name>
</gene>
<evidence type="ECO:0000313" key="1">
    <source>
        <dbReference type="EMBL" id="NIY73874.1"/>
    </source>
</evidence>
<dbReference type="Proteomes" id="UP000709466">
    <property type="component" value="Unassembled WGS sequence"/>
</dbReference>
<proteinExistence type="predicted"/>
<sequence>MFPQSVLIGLVVAFVGYFLQQRSWGHNKREEVRQREFEACTKTVEELARAVDKRIQATAEFVREVDIGQVSDDALERYKVSVREWMHDFSYFKSRIFHYFGHSKMVDFELKVHSSIQSVGAIALRTKKLGKDNLSAAHKLEQEDAQRKLHVARFVAYEFIAALDEMTANEQTSRVSLYDNVDAGQLDMISRVYLVKRLLNLKP</sequence>
<evidence type="ECO:0008006" key="3">
    <source>
        <dbReference type="Google" id="ProtNLM"/>
    </source>
</evidence>
<organism evidence="1 2">
    <name type="scientific">Marivivens donghaensis</name>
    <dbReference type="NCBI Taxonomy" id="1699413"/>
    <lineage>
        <taxon>Bacteria</taxon>
        <taxon>Pseudomonadati</taxon>
        <taxon>Pseudomonadota</taxon>
        <taxon>Alphaproteobacteria</taxon>
        <taxon>Rhodobacterales</taxon>
        <taxon>Paracoccaceae</taxon>
        <taxon>Marivivens group</taxon>
        <taxon>Marivivens</taxon>
    </lineage>
</organism>
<dbReference type="EMBL" id="JAATOP010000015">
    <property type="protein sequence ID" value="NIY73874.1"/>
    <property type="molecule type" value="Genomic_DNA"/>
</dbReference>
<protein>
    <recommendedName>
        <fullName evidence="3">DUF4760 domain-containing protein</fullName>
    </recommendedName>
</protein>
<dbReference type="RefSeq" id="WP_167639259.1">
    <property type="nucleotide sequence ID" value="NZ_JAATOP010000015.1"/>
</dbReference>
<evidence type="ECO:0000313" key="2">
    <source>
        <dbReference type="Proteomes" id="UP000709466"/>
    </source>
</evidence>
<keyword evidence="2" id="KW-1185">Reference proteome</keyword>
<reference evidence="1 2" key="1">
    <citation type="submission" date="2020-03" db="EMBL/GenBank/DDBJ databases">
        <title>Bacterial isolates of synthetic phycosphere.</title>
        <authorList>
            <person name="Fu H."/>
            <person name="Moran M.A."/>
        </authorList>
    </citation>
    <scope>NUCLEOTIDE SEQUENCE [LARGE SCALE GENOMIC DNA]</scope>
    <source>
        <strain evidence="1 2">HF1</strain>
    </source>
</reference>
<name>A0ABX0W0R6_9RHOB</name>